<dbReference type="PANTHER" id="PTHR22945">
    <property type="entry name" value="SERPENTINE RECEPTOR, CLASS D DELTA"/>
    <property type="match status" value="1"/>
</dbReference>
<evidence type="ECO:0000256" key="6">
    <source>
        <dbReference type="SAM" id="Phobius"/>
    </source>
</evidence>
<keyword evidence="4 6" id="KW-1133">Transmembrane helix</keyword>
<feature type="transmembrane region" description="Helical" evidence="6">
    <location>
        <begin position="89"/>
        <end position="109"/>
    </location>
</feature>
<dbReference type="AlphaFoldDB" id="A0AAV5V2M2"/>
<feature type="non-terminal residue" evidence="7">
    <location>
        <position position="1"/>
    </location>
</feature>
<feature type="transmembrane region" description="Helical" evidence="6">
    <location>
        <begin position="153"/>
        <end position="173"/>
    </location>
</feature>
<organism evidence="7 8">
    <name type="scientific">Pristionchus fissidentatus</name>
    <dbReference type="NCBI Taxonomy" id="1538716"/>
    <lineage>
        <taxon>Eukaryota</taxon>
        <taxon>Metazoa</taxon>
        <taxon>Ecdysozoa</taxon>
        <taxon>Nematoda</taxon>
        <taxon>Chromadorea</taxon>
        <taxon>Rhabditida</taxon>
        <taxon>Rhabditina</taxon>
        <taxon>Diplogasteromorpha</taxon>
        <taxon>Diplogasteroidea</taxon>
        <taxon>Neodiplogasteridae</taxon>
        <taxon>Pristionchus</taxon>
    </lineage>
</organism>
<evidence type="ECO:0000313" key="8">
    <source>
        <dbReference type="Proteomes" id="UP001432322"/>
    </source>
</evidence>
<feature type="transmembrane region" description="Helical" evidence="6">
    <location>
        <begin position="194"/>
        <end position="224"/>
    </location>
</feature>
<protein>
    <recommendedName>
        <fullName evidence="9">G protein-coupled receptor</fullName>
    </recommendedName>
</protein>
<feature type="transmembrane region" description="Helical" evidence="6">
    <location>
        <begin position="262"/>
        <end position="286"/>
    </location>
</feature>
<dbReference type="PANTHER" id="PTHR22945:SF40">
    <property type="entry name" value="SERPENTINE RECEPTOR, CLASS D (DELTA)-RELATED"/>
    <property type="match status" value="1"/>
</dbReference>
<keyword evidence="8" id="KW-1185">Reference proteome</keyword>
<feature type="transmembrane region" description="Helical" evidence="6">
    <location>
        <begin position="292"/>
        <end position="312"/>
    </location>
</feature>
<evidence type="ECO:0000256" key="5">
    <source>
        <dbReference type="ARBA" id="ARBA00023136"/>
    </source>
</evidence>
<evidence type="ECO:0008006" key="9">
    <source>
        <dbReference type="Google" id="ProtNLM"/>
    </source>
</evidence>
<dbReference type="InterPro" id="IPR050920">
    <property type="entry name" value="Nematode_rcpt-like_delta"/>
</dbReference>
<gene>
    <name evidence="7" type="ORF">PFISCL1PPCAC_3328</name>
</gene>
<comment type="caution">
    <text evidence="7">The sequence shown here is derived from an EMBL/GenBank/DDBJ whole genome shotgun (WGS) entry which is preliminary data.</text>
</comment>
<keyword evidence="3 6" id="KW-0812">Transmembrane</keyword>
<sequence length="500" mass="56722">TLQNYSVLLFWGAFNDLISIAADIMSMERLTAKLPSFVFIASGPCTYISRDFCNYCNSFFCGTIVQSTIIQCISFWYRFRILRKPQPSALTLNVIVLLWAIPNVAHIIFFKHIKDYDSAALLSTLQLLYPRTNWTGVYFYGLADLFQPRQAVIFGYFIVIVPILLCFLIVTRNRVVNMIKRQSLSDKTKNMHRIFLKILTIHALLPISMVISVVAASFIIAGFYNPELSALHYMLGMFPPCADPFVTIWFMKPYRRNNADVVLFSLSAFGVVIGLLLIVAIVFATPPTNKNYSILILWGALNDLVAILADAFSQERSVVKLPALVFVASGPCTQISIDLCNLCNTIFCGSIVQSLNVQCISFWYRFRILRKQPLGAVHLNAVVIVCVLPNIAHMVGNLFEKHVKTYDSSLMVSMQALYPQTNWTGASLYGLDNVFDPLQATTFLYFFIITPVLVVYLVITRLKVLNSLKDRQSMSEKTFQMHHMFIKVFDLFCFTVSFLL</sequence>
<dbReference type="GO" id="GO:0016020">
    <property type="term" value="C:membrane"/>
    <property type="evidence" value="ECO:0007669"/>
    <property type="project" value="UniProtKB-SubCell"/>
</dbReference>
<evidence type="ECO:0000256" key="3">
    <source>
        <dbReference type="ARBA" id="ARBA00022692"/>
    </source>
</evidence>
<feature type="transmembrane region" description="Helical" evidence="6">
    <location>
        <begin position="442"/>
        <end position="460"/>
    </location>
</feature>
<feature type="transmembrane region" description="Helical" evidence="6">
    <location>
        <begin position="374"/>
        <end position="392"/>
    </location>
</feature>
<evidence type="ECO:0000256" key="1">
    <source>
        <dbReference type="ARBA" id="ARBA00004141"/>
    </source>
</evidence>
<comment type="similarity">
    <text evidence="2">Belongs to the nematode receptor-like protein srd family.</text>
</comment>
<keyword evidence="5 6" id="KW-0472">Membrane</keyword>
<feature type="transmembrane region" description="Helical" evidence="6">
    <location>
        <begin position="230"/>
        <end position="250"/>
    </location>
</feature>
<comment type="subcellular location">
    <subcellularLocation>
        <location evidence="1">Membrane</location>
        <topology evidence="1">Multi-pass membrane protein</topology>
    </subcellularLocation>
</comment>
<evidence type="ECO:0000313" key="7">
    <source>
        <dbReference type="EMBL" id="GMT12030.1"/>
    </source>
</evidence>
<proteinExistence type="inferred from homology"/>
<accession>A0AAV5V2M2</accession>
<dbReference type="InterPro" id="IPR019421">
    <property type="entry name" value="7TM_GPCR_serpentine_rcpt_Srd"/>
</dbReference>
<name>A0AAV5V2M2_9BILA</name>
<feature type="transmembrane region" description="Helical" evidence="6">
    <location>
        <begin position="57"/>
        <end position="77"/>
    </location>
</feature>
<evidence type="ECO:0000256" key="2">
    <source>
        <dbReference type="ARBA" id="ARBA00009166"/>
    </source>
</evidence>
<reference evidence="7" key="1">
    <citation type="submission" date="2023-10" db="EMBL/GenBank/DDBJ databases">
        <title>Genome assembly of Pristionchus species.</title>
        <authorList>
            <person name="Yoshida K."/>
            <person name="Sommer R.J."/>
        </authorList>
    </citation>
    <scope>NUCLEOTIDE SEQUENCE</scope>
    <source>
        <strain evidence="7">RS5133</strain>
    </source>
</reference>
<evidence type="ECO:0000256" key="4">
    <source>
        <dbReference type="ARBA" id="ARBA00022989"/>
    </source>
</evidence>
<dbReference type="EMBL" id="BTSY01000001">
    <property type="protein sequence ID" value="GMT12030.1"/>
    <property type="molecule type" value="Genomic_DNA"/>
</dbReference>
<dbReference type="Proteomes" id="UP001432322">
    <property type="component" value="Unassembled WGS sequence"/>
</dbReference>
<dbReference type="Pfam" id="PF10317">
    <property type="entry name" value="7TM_GPCR_Srd"/>
    <property type="match status" value="2"/>
</dbReference>